<dbReference type="KEGG" id="mmed:Mame_02587"/>
<evidence type="ECO:0000313" key="3">
    <source>
        <dbReference type="Proteomes" id="UP000191135"/>
    </source>
</evidence>
<evidence type="ECO:0000256" key="1">
    <source>
        <dbReference type="SAM" id="MobiDB-lite"/>
    </source>
</evidence>
<dbReference type="Proteomes" id="UP000191135">
    <property type="component" value="Chromosome"/>
</dbReference>
<dbReference type="eggNOG" id="COG4387">
    <property type="taxonomic scope" value="Bacteria"/>
</dbReference>
<dbReference type="Pfam" id="PF07030">
    <property type="entry name" value="Phage_Mu_Gp36"/>
    <property type="match status" value="1"/>
</dbReference>
<sequence length="141" mass="15062">MDYATLDDLIERAGQDEILMVADRDGDGVADPDVVAKAIADAASAIDGYLAVRYRLPLAVVPSQVNGWAVSIARYHLHRDGAPDHVVRDWKAANADLEKVSSGRIRLPLPSGDDPASSKSGDVGITGPEPAFSKDRLEGWL</sequence>
<gene>
    <name evidence="2" type="ORF">Mame_02587</name>
</gene>
<accession>A0A1U9Z2I2</accession>
<dbReference type="InterPro" id="IPR009752">
    <property type="entry name" value="Phage_Mu_GpJ"/>
</dbReference>
<dbReference type="RefSeq" id="WP_018066408.1">
    <property type="nucleotide sequence ID" value="NZ_AQWH01000023.1"/>
</dbReference>
<dbReference type="AlphaFoldDB" id="A0A1U9Z2I2"/>
<evidence type="ECO:0000313" key="2">
    <source>
        <dbReference type="EMBL" id="AQZ51913.1"/>
    </source>
</evidence>
<dbReference type="EMBL" id="CP020330">
    <property type="protein sequence ID" value="AQZ51913.1"/>
    <property type="molecule type" value="Genomic_DNA"/>
</dbReference>
<reference evidence="2 3" key="1">
    <citation type="submission" date="2017-03" db="EMBL/GenBank/DDBJ databases">
        <title>Foreign affairs: Plasmid Transfer between Roseobacters and Rhizobia.</title>
        <authorList>
            <person name="Bartling P."/>
            <person name="Bunk B."/>
            <person name="Overmann J."/>
            <person name="Brinkmann H."/>
            <person name="Petersen J."/>
        </authorList>
    </citation>
    <scope>NUCLEOTIDE SEQUENCE [LARGE SCALE GENOMIC DNA]</scope>
    <source>
        <strain evidence="2 3">MACL11</strain>
    </source>
</reference>
<organism evidence="2 3">
    <name type="scientific">Martelella mediterranea DSM 17316</name>
    <dbReference type="NCBI Taxonomy" id="1122214"/>
    <lineage>
        <taxon>Bacteria</taxon>
        <taxon>Pseudomonadati</taxon>
        <taxon>Pseudomonadota</taxon>
        <taxon>Alphaproteobacteria</taxon>
        <taxon>Hyphomicrobiales</taxon>
        <taxon>Aurantimonadaceae</taxon>
        <taxon>Martelella</taxon>
    </lineage>
</organism>
<protein>
    <submittedName>
        <fullName evidence="2">Mu-like prophage protein gp36</fullName>
    </submittedName>
</protein>
<feature type="region of interest" description="Disordered" evidence="1">
    <location>
        <begin position="104"/>
        <end position="141"/>
    </location>
</feature>
<dbReference type="OrthoDB" id="9812088at2"/>
<keyword evidence="3" id="KW-1185">Reference proteome</keyword>
<proteinExistence type="predicted"/>
<feature type="compositionally biased region" description="Basic and acidic residues" evidence="1">
    <location>
        <begin position="132"/>
        <end position="141"/>
    </location>
</feature>
<name>A0A1U9Z2I2_9HYPH</name>
<dbReference type="STRING" id="1122214.Mame_02587"/>